<dbReference type="PATRIC" id="fig|29536.5.peg.2172"/>
<dbReference type="Proteomes" id="UP000093807">
    <property type="component" value="Unassembled WGS sequence"/>
</dbReference>
<dbReference type="InterPro" id="IPR046167">
    <property type="entry name" value="DUF6169"/>
</dbReference>
<comment type="caution">
    <text evidence="1">The sequence shown here is derived from an EMBL/GenBank/DDBJ whole genome shotgun (WGS) entry which is preliminary data.</text>
</comment>
<dbReference type="AlphaFoldDB" id="A0A199XQK8"/>
<evidence type="ECO:0000313" key="1">
    <source>
        <dbReference type="EMBL" id="OAZ03536.1"/>
    </source>
</evidence>
<organism evidence="1 2">
    <name type="scientific">Flavobacterium succinicans</name>
    <dbReference type="NCBI Taxonomy" id="29536"/>
    <lineage>
        <taxon>Bacteria</taxon>
        <taxon>Pseudomonadati</taxon>
        <taxon>Bacteroidota</taxon>
        <taxon>Flavobacteriia</taxon>
        <taxon>Flavobacteriales</taxon>
        <taxon>Flavobacteriaceae</taxon>
        <taxon>Flavobacterium</taxon>
    </lineage>
</organism>
<gene>
    <name evidence="1" type="ORF">FLB_20780</name>
</gene>
<proteinExistence type="predicted"/>
<dbReference type="OrthoDB" id="955741at2"/>
<sequence>MPNQYNYTFNQATSTYNFTTKNDIEYKIVFIIDETLDVASEVHIENIYQIIIEKITAKIEPFDVLVSKTIDNIIAIFFANVQNSLIYVCSENDEKAKTRFNVFNRWYRNSTLESITKVDNIINCESEGNIYTIYTSLLYHSENPNVDNILEAYHKIENILNDK</sequence>
<dbReference type="EMBL" id="JMTM01000056">
    <property type="protein sequence ID" value="OAZ03536.1"/>
    <property type="molecule type" value="Genomic_DNA"/>
</dbReference>
<name>A0A199XQK8_9FLAO</name>
<keyword evidence="2" id="KW-1185">Reference proteome</keyword>
<dbReference type="RefSeq" id="WP_064715878.1">
    <property type="nucleotide sequence ID" value="NZ_JMTM01000056.1"/>
</dbReference>
<accession>A0A199XQK8</accession>
<evidence type="ECO:0000313" key="2">
    <source>
        <dbReference type="Proteomes" id="UP000093807"/>
    </source>
</evidence>
<protein>
    <submittedName>
        <fullName evidence="1">Uncharacterized protein</fullName>
    </submittedName>
</protein>
<dbReference type="Pfam" id="PF19666">
    <property type="entry name" value="DUF6169"/>
    <property type="match status" value="1"/>
</dbReference>
<reference evidence="1 2" key="1">
    <citation type="submission" date="2016-06" db="EMBL/GenBank/DDBJ databases">
        <title>Draft genome sequence of Flavobacterium succinicans strain DD5b.</title>
        <authorList>
            <person name="Poehlein A."/>
            <person name="Daniel R."/>
            <person name="Simeonova D.D."/>
        </authorList>
    </citation>
    <scope>NUCLEOTIDE SEQUENCE [LARGE SCALE GENOMIC DNA]</scope>
    <source>
        <strain evidence="1 2">DD5b</strain>
    </source>
</reference>